<evidence type="ECO:0008006" key="3">
    <source>
        <dbReference type="Google" id="ProtNLM"/>
    </source>
</evidence>
<evidence type="ECO:0000313" key="1">
    <source>
        <dbReference type="EMBL" id="KAJ4429454.1"/>
    </source>
</evidence>
<name>A0ABQ8S6E8_PERAM</name>
<accession>A0ABQ8S6E8</accession>
<reference evidence="1 2" key="1">
    <citation type="journal article" date="2022" name="Allergy">
        <title>Genome assembly and annotation of Periplaneta americana reveal a comprehensive cockroach allergen profile.</title>
        <authorList>
            <person name="Wang L."/>
            <person name="Xiong Q."/>
            <person name="Saelim N."/>
            <person name="Wang L."/>
            <person name="Nong W."/>
            <person name="Wan A.T."/>
            <person name="Shi M."/>
            <person name="Liu X."/>
            <person name="Cao Q."/>
            <person name="Hui J.H.L."/>
            <person name="Sookrung N."/>
            <person name="Leung T.F."/>
            <person name="Tungtrongchitr A."/>
            <person name="Tsui S.K.W."/>
        </authorList>
    </citation>
    <scope>NUCLEOTIDE SEQUENCE [LARGE SCALE GENOMIC DNA]</scope>
    <source>
        <strain evidence="1">PWHHKU_190912</strain>
    </source>
</reference>
<dbReference type="InterPro" id="IPR036397">
    <property type="entry name" value="RNaseH_sf"/>
</dbReference>
<dbReference type="Proteomes" id="UP001148838">
    <property type="component" value="Unassembled WGS sequence"/>
</dbReference>
<sequence length="338" mass="37965">MAPQRITMSKKMRYEPSRVKVMLIVAYDSESVIISHAIPQDQNVNAAYYQHFLEHNLHPAMQRKRPHFLRDNPPFIFLDNTRCHVAGGVAELLQRWDWTALEQPYIFFRASQFFILLRLLKLIKLGQRTHSPKRRWFQTPALTPVIRSFQNPSTSSHPEEVPDPANPTLDFAPSNKAPGEDGFFSATWPPFYLFPPGDTNKLIPPADMGRSGLYLGSPPSYAAYFDYALAEFVPGNADPEAVLVAASNAYRDTETGLDYVTLHIPPNAEDQGSSVSKADLLDVATKPEEKKSDDLERQDLPITGVALREPIVISQNERICVLMDTPSPAGDAREFTSL</sequence>
<evidence type="ECO:0000313" key="2">
    <source>
        <dbReference type="Proteomes" id="UP001148838"/>
    </source>
</evidence>
<gene>
    <name evidence="1" type="ORF">ANN_21623</name>
</gene>
<proteinExistence type="predicted"/>
<organism evidence="1 2">
    <name type="scientific">Periplaneta americana</name>
    <name type="common">American cockroach</name>
    <name type="synonym">Blatta americana</name>
    <dbReference type="NCBI Taxonomy" id="6978"/>
    <lineage>
        <taxon>Eukaryota</taxon>
        <taxon>Metazoa</taxon>
        <taxon>Ecdysozoa</taxon>
        <taxon>Arthropoda</taxon>
        <taxon>Hexapoda</taxon>
        <taxon>Insecta</taxon>
        <taxon>Pterygota</taxon>
        <taxon>Neoptera</taxon>
        <taxon>Polyneoptera</taxon>
        <taxon>Dictyoptera</taxon>
        <taxon>Blattodea</taxon>
        <taxon>Blattoidea</taxon>
        <taxon>Blattidae</taxon>
        <taxon>Blattinae</taxon>
        <taxon>Periplaneta</taxon>
    </lineage>
</organism>
<dbReference type="Gene3D" id="3.30.420.10">
    <property type="entry name" value="Ribonuclease H-like superfamily/Ribonuclease H"/>
    <property type="match status" value="1"/>
</dbReference>
<protein>
    <recommendedName>
        <fullName evidence="3">DDE-1 domain-containing protein</fullName>
    </recommendedName>
</protein>
<keyword evidence="2" id="KW-1185">Reference proteome</keyword>
<dbReference type="EMBL" id="JAJSOF020000033">
    <property type="protein sequence ID" value="KAJ4429454.1"/>
    <property type="molecule type" value="Genomic_DNA"/>
</dbReference>
<comment type="caution">
    <text evidence="1">The sequence shown here is derived from an EMBL/GenBank/DDBJ whole genome shotgun (WGS) entry which is preliminary data.</text>
</comment>